<dbReference type="CDD" id="cd00060">
    <property type="entry name" value="FHA"/>
    <property type="match status" value="1"/>
</dbReference>
<dbReference type="InterPro" id="IPR017735">
    <property type="entry name" value="T6SS_FHA"/>
</dbReference>
<evidence type="ECO:0000313" key="3">
    <source>
        <dbReference type="EMBL" id="BDI04880.1"/>
    </source>
</evidence>
<organism evidence="3 4">
    <name type="scientific">Sphaerotilus microaerophilus</name>
    <dbReference type="NCBI Taxonomy" id="2914710"/>
    <lineage>
        <taxon>Bacteria</taxon>
        <taxon>Pseudomonadati</taxon>
        <taxon>Pseudomonadota</taxon>
        <taxon>Betaproteobacteria</taxon>
        <taxon>Burkholderiales</taxon>
        <taxon>Sphaerotilaceae</taxon>
        <taxon>Sphaerotilus</taxon>
    </lineage>
</organism>
<keyword evidence="4" id="KW-1185">Reference proteome</keyword>
<feature type="compositionally biased region" description="Low complexity" evidence="1">
    <location>
        <begin position="193"/>
        <end position="207"/>
    </location>
</feature>
<feature type="region of interest" description="Disordered" evidence="1">
    <location>
        <begin position="244"/>
        <end position="268"/>
    </location>
</feature>
<reference evidence="3" key="1">
    <citation type="submission" date="2022-04" db="EMBL/GenBank/DDBJ databases">
        <title>Whole genome sequence of Sphaerotilus sp. FB-5.</title>
        <authorList>
            <person name="Takeda M."/>
            <person name="Narihara S."/>
            <person name="Akimoto M."/>
            <person name="Akimoto R."/>
            <person name="Nishiyashiki S."/>
            <person name="Murakami T."/>
        </authorList>
    </citation>
    <scope>NUCLEOTIDE SEQUENCE</scope>
    <source>
        <strain evidence="3">FB-5</strain>
    </source>
</reference>
<dbReference type="EMBL" id="AP025730">
    <property type="protein sequence ID" value="BDI04880.1"/>
    <property type="molecule type" value="Genomic_DNA"/>
</dbReference>
<feature type="compositionally biased region" description="Pro residues" evidence="1">
    <location>
        <begin position="408"/>
        <end position="417"/>
    </location>
</feature>
<dbReference type="Pfam" id="PF00498">
    <property type="entry name" value="FHA"/>
    <property type="match status" value="1"/>
</dbReference>
<feature type="compositionally biased region" description="Low complexity" evidence="1">
    <location>
        <begin position="252"/>
        <end position="268"/>
    </location>
</feature>
<feature type="domain" description="FHA" evidence="2">
    <location>
        <begin position="28"/>
        <end position="79"/>
    </location>
</feature>
<dbReference type="Pfam" id="PF20232">
    <property type="entry name" value="T6SS_FHA_C"/>
    <property type="match status" value="1"/>
</dbReference>
<dbReference type="NCBIfam" id="TIGR03354">
    <property type="entry name" value="VI_FHA"/>
    <property type="match status" value="1"/>
</dbReference>
<feature type="region of interest" description="Disordered" evidence="1">
    <location>
        <begin position="643"/>
        <end position="676"/>
    </location>
</feature>
<feature type="region of interest" description="Disordered" evidence="1">
    <location>
        <begin position="132"/>
        <end position="171"/>
    </location>
</feature>
<feature type="region of interest" description="Disordered" evidence="1">
    <location>
        <begin position="356"/>
        <end position="449"/>
    </location>
</feature>
<dbReference type="Gene3D" id="2.60.200.20">
    <property type="match status" value="1"/>
</dbReference>
<dbReference type="PROSITE" id="PS50006">
    <property type="entry name" value="FHA_DOMAIN"/>
    <property type="match status" value="1"/>
</dbReference>
<protein>
    <recommendedName>
        <fullName evidence="2">FHA domain-containing protein</fullName>
    </recommendedName>
</protein>
<feature type="compositionally biased region" description="Pro residues" evidence="1">
    <location>
        <begin position="142"/>
        <end position="153"/>
    </location>
</feature>
<feature type="compositionally biased region" description="Low complexity" evidence="1">
    <location>
        <begin position="154"/>
        <end position="171"/>
    </location>
</feature>
<evidence type="ECO:0000259" key="2">
    <source>
        <dbReference type="PROSITE" id="PS50006"/>
    </source>
</evidence>
<feature type="compositionally biased region" description="Low complexity" evidence="1">
    <location>
        <begin position="378"/>
        <end position="407"/>
    </location>
</feature>
<feature type="compositionally biased region" description="Low complexity" evidence="1">
    <location>
        <begin position="654"/>
        <end position="667"/>
    </location>
</feature>
<feature type="compositionally biased region" description="Low complexity" evidence="1">
    <location>
        <begin position="132"/>
        <end position="141"/>
    </location>
</feature>
<dbReference type="InterPro" id="IPR046883">
    <property type="entry name" value="T6SS_FHA_C"/>
</dbReference>
<dbReference type="InterPro" id="IPR000253">
    <property type="entry name" value="FHA_dom"/>
</dbReference>
<evidence type="ECO:0000256" key="1">
    <source>
        <dbReference type="SAM" id="MobiDB-lite"/>
    </source>
</evidence>
<dbReference type="SUPFAM" id="SSF49879">
    <property type="entry name" value="SMAD/FHA domain"/>
    <property type="match status" value="1"/>
</dbReference>
<evidence type="ECO:0000313" key="4">
    <source>
        <dbReference type="Proteomes" id="UP001057498"/>
    </source>
</evidence>
<dbReference type="Proteomes" id="UP001057498">
    <property type="component" value="Chromosome"/>
</dbReference>
<feature type="compositionally biased region" description="Low complexity" evidence="1">
    <location>
        <begin position="430"/>
        <end position="440"/>
    </location>
</feature>
<dbReference type="RefSeq" id="WP_251972966.1">
    <property type="nucleotide sequence ID" value="NZ_AP025730.1"/>
</dbReference>
<sequence length="676" mass="69243">MTLTLSALSLNDQPLTQPVVAHFDASGGTIGRGDHNTLTLPDPERHISRQHASIQAEGAGWRITNLSAANAVTVAGRTLAQGESAPVRHRDLVRIGGFLLEVSDDAMPGEAVRTITRGRASVSRPAAGVADPFAPAATRDAPPAPLPPLPPATPTAAFTPPAAGAPGATGGAADDPFLALFGPAVASPAPRNSATPATGGGTPPTSTVDPFAVLNEPLPARVGAASAATTPPPAVGPDPFDDWLRAPPPPAAAARPAGAPSRPTAGDAAAADPFAALGAMPEQSIDALFGSPGTAGSDIDAFLRQPLSPSEATAAQRPEHSATPAADAGSLPAWPDHVPATQAALELPAVRTAPAAIEPPLPPLQQSAPTPIAPAEPTPAASLAPRARPAPIPTAGASATATATTPAPVRPPMPAAPAEPLRWSEPVSAPPVVTAGTGAATPPPSASAADDDALWRAFCESAGVRIELPQGLNPELMRVIGSLLRASIDGVVQLMAIRAATKHELRADVTMIQSRNNNPLKFSPDAQGALEQLLQPPLRGFMAGPAAVNDAMHDLVGHTIGTMAGMRAALEGVLQRFQPSVLEGKLVGSSVLDTLLPMNRRARLWELYLQHYETIRQEAQEDFHALFGKAFVAAYEQQLDRLHEQQHARQRATPAAPEGPEGPASAGDARHAIHRG</sequence>
<gene>
    <name evidence="3" type="ORF">CATMQ487_18500</name>
</gene>
<feature type="region of interest" description="Disordered" evidence="1">
    <location>
        <begin position="188"/>
        <end position="210"/>
    </location>
</feature>
<name>A0ABN6PIN6_9BURK</name>
<dbReference type="InterPro" id="IPR008984">
    <property type="entry name" value="SMAD_FHA_dom_sf"/>
</dbReference>
<feature type="region of interest" description="Disordered" evidence="1">
    <location>
        <begin position="309"/>
        <end position="336"/>
    </location>
</feature>
<accession>A0ABN6PIN6</accession>
<proteinExistence type="predicted"/>